<reference evidence="8 9" key="1">
    <citation type="submission" date="2018-02" db="EMBL/GenBank/DDBJ databases">
        <authorList>
            <person name="Cohen D.B."/>
            <person name="Kent A.D."/>
        </authorList>
    </citation>
    <scope>NUCLEOTIDE SEQUENCE [LARGE SCALE GENOMIC DNA]</scope>
    <source>
        <strain evidence="8">1</strain>
    </source>
</reference>
<dbReference type="RefSeq" id="WP_105187008.1">
    <property type="nucleotide sequence ID" value="NZ_BAAAGO010000001.1"/>
</dbReference>
<proteinExistence type="predicted"/>
<keyword evidence="3 6" id="KW-0812">Transmembrane</keyword>
<dbReference type="Proteomes" id="UP000238164">
    <property type="component" value="Chromosome 1"/>
</dbReference>
<dbReference type="Pfam" id="PF00482">
    <property type="entry name" value="T2SSF"/>
    <property type="match status" value="1"/>
</dbReference>
<dbReference type="PANTHER" id="PTHR35007:SF3">
    <property type="entry name" value="POSSIBLE CONSERVED ALANINE RICH MEMBRANE PROTEIN"/>
    <property type="match status" value="1"/>
</dbReference>
<keyword evidence="5 6" id="KW-0472">Membrane</keyword>
<evidence type="ECO:0000256" key="4">
    <source>
        <dbReference type="ARBA" id="ARBA00022989"/>
    </source>
</evidence>
<evidence type="ECO:0000313" key="9">
    <source>
        <dbReference type="Proteomes" id="UP000238164"/>
    </source>
</evidence>
<organism evidence="8 9">
    <name type="scientific">Micropruina glycogenica</name>
    <dbReference type="NCBI Taxonomy" id="75385"/>
    <lineage>
        <taxon>Bacteria</taxon>
        <taxon>Bacillati</taxon>
        <taxon>Actinomycetota</taxon>
        <taxon>Actinomycetes</taxon>
        <taxon>Propionibacteriales</taxon>
        <taxon>Nocardioidaceae</taxon>
        <taxon>Micropruina</taxon>
    </lineage>
</organism>
<protein>
    <submittedName>
        <fullName evidence="8">Type II secretion protein F</fullName>
    </submittedName>
</protein>
<dbReference type="InterPro" id="IPR018076">
    <property type="entry name" value="T2SS_GspF_dom"/>
</dbReference>
<name>A0A2N9JMB4_9ACTN</name>
<evidence type="ECO:0000256" key="5">
    <source>
        <dbReference type="ARBA" id="ARBA00023136"/>
    </source>
</evidence>
<dbReference type="EMBL" id="LT985188">
    <property type="protein sequence ID" value="SPD88519.1"/>
    <property type="molecule type" value="Genomic_DNA"/>
</dbReference>
<feature type="transmembrane region" description="Helical" evidence="6">
    <location>
        <begin position="80"/>
        <end position="98"/>
    </location>
</feature>
<dbReference type="AlphaFoldDB" id="A0A2N9JMB4"/>
<dbReference type="PANTHER" id="PTHR35007">
    <property type="entry name" value="INTEGRAL MEMBRANE PROTEIN-RELATED"/>
    <property type="match status" value="1"/>
</dbReference>
<evidence type="ECO:0000259" key="7">
    <source>
        <dbReference type="Pfam" id="PF00482"/>
    </source>
</evidence>
<evidence type="ECO:0000256" key="2">
    <source>
        <dbReference type="ARBA" id="ARBA00022475"/>
    </source>
</evidence>
<feature type="transmembrane region" description="Helical" evidence="6">
    <location>
        <begin position="225"/>
        <end position="253"/>
    </location>
</feature>
<keyword evidence="9" id="KW-1185">Reference proteome</keyword>
<evidence type="ECO:0000256" key="1">
    <source>
        <dbReference type="ARBA" id="ARBA00004651"/>
    </source>
</evidence>
<keyword evidence="2" id="KW-1003">Cell membrane</keyword>
<feature type="domain" description="Type II secretion system protein GspF" evidence="7">
    <location>
        <begin position="118"/>
        <end position="241"/>
    </location>
</feature>
<dbReference type="GO" id="GO:0005886">
    <property type="term" value="C:plasma membrane"/>
    <property type="evidence" value="ECO:0007669"/>
    <property type="project" value="UniProtKB-SubCell"/>
</dbReference>
<evidence type="ECO:0000256" key="6">
    <source>
        <dbReference type="SAM" id="Phobius"/>
    </source>
</evidence>
<keyword evidence="4 6" id="KW-1133">Transmembrane helix</keyword>
<comment type="subcellular location">
    <subcellularLocation>
        <location evidence="1">Cell membrane</location>
        <topology evidence="1">Multi-pass membrane protein</topology>
    </subcellularLocation>
</comment>
<dbReference type="OrthoDB" id="3267562at2"/>
<sequence length="254" mass="25915">MSSAQLVLLAAFAAAVAVYLIVAPGRHHTLVKVVDSGHPSSGLRGWLTPVEGAPSTVTRAAAAAIVGCVVFGVQGEASRAVLLGGLLGIVVFVGLGRLGSPARRREELAVVSSLPAVCTLLAVCLEAGLPLRNAVAAVAQGLRGPVGEVLARLDAAVGLGTPEQDAWHELGRRHPAFESLARELGHAAGSGVALAPLLRQHAREAQRTLHAAAQARARRAGVSSVMPLMVCFLPAFLLIGVVPIIAGAALHLFG</sequence>
<accession>A0A2N9JMB4</accession>
<gene>
    <name evidence="8" type="ORF">MPLG2_3489</name>
</gene>
<dbReference type="KEGG" id="mgg:MPLG2_3489"/>
<evidence type="ECO:0000313" key="8">
    <source>
        <dbReference type="EMBL" id="SPD88519.1"/>
    </source>
</evidence>
<evidence type="ECO:0000256" key="3">
    <source>
        <dbReference type="ARBA" id="ARBA00022692"/>
    </source>
</evidence>